<sequence>MLSLHSCIFLFLRSGTKFGNIEGNSIKIVEEELIRARPVDIWVEAYVGDSNCTSTRRSVILEDTVKYETPQNISVTWLKNNLSLSWQAAEKYPALAEVWFRPYEHPTESWEKIVVGNLLKHSAYEVQIRQQSSEAKNPLWSNWSPVVIVPAGELIYLHKWITAFILFSAPQMMPHAAAVSGVTYILSDTQSSQGCPCEEKRKKHHTDMNKHTIYVPYSAVNISVIARNAAGSSPPAVVQIPTEPVADLKSRLYFLLIPNFYATLMKEVEQVTSADQNTLSVSVTDIKDYIRYLYFEHRCEGGRPQTVKMCLFYHKEGAPAKEPQDLIAFNEAQSSANLSWKAIPYKDQRGFLTHYKLCRVKIGSQDEPEGVKVTLLLISLAVKHRLENLTPGAKYNISLAGVTRVGEGPKATITINTWSEKHLNGMGFVINVFCSVLISRIKNKIFPPVPTPVIPDFTPCPKCQEMLENKEEVHDLTLYQVHSEGKSLSEEAEETTVLGGEWDDGTDEDVENKRSDSGGSGDECLSPGSANQALKTDLEQVDNELTMLIYRTGLVFDMKTDL</sequence>
<reference evidence="3 4" key="1">
    <citation type="submission" date="2022-01" db="EMBL/GenBank/DDBJ databases">
        <title>A chromosome-scale genome assembly of the false clownfish, Amphiprion ocellaris.</title>
        <authorList>
            <person name="Ryu T."/>
        </authorList>
    </citation>
    <scope>NUCLEOTIDE SEQUENCE [LARGE SCALE GENOMIC DNA]</scope>
</reference>
<evidence type="ECO:0000256" key="1">
    <source>
        <dbReference type="SAM" id="MobiDB-lite"/>
    </source>
</evidence>
<feature type="domain" description="Fibronectin type-III" evidence="2">
    <location>
        <begin position="322"/>
        <end position="421"/>
    </location>
</feature>
<dbReference type="Ensembl" id="ENSAOCT00000041236.1">
    <property type="protein sequence ID" value="ENSAOCP00000063887.1"/>
    <property type="gene ID" value="ENSAOCG00000008001.2"/>
</dbReference>
<keyword evidence="4" id="KW-1185">Reference proteome</keyword>
<dbReference type="AlphaFoldDB" id="A0AAQ5ZG98"/>
<dbReference type="SMART" id="SM00060">
    <property type="entry name" value="FN3"/>
    <property type="match status" value="2"/>
</dbReference>
<dbReference type="Gene3D" id="2.60.40.10">
    <property type="entry name" value="Immunoglobulins"/>
    <property type="match status" value="2"/>
</dbReference>
<evidence type="ECO:0000259" key="2">
    <source>
        <dbReference type="PROSITE" id="PS50853"/>
    </source>
</evidence>
<dbReference type="GeneTree" id="ENSGT00940000169112"/>
<evidence type="ECO:0000313" key="4">
    <source>
        <dbReference type="Proteomes" id="UP001501940"/>
    </source>
</evidence>
<dbReference type="InterPro" id="IPR013783">
    <property type="entry name" value="Ig-like_fold"/>
</dbReference>
<evidence type="ECO:0000313" key="3">
    <source>
        <dbReference type="Ensembl" id="ENSAOCP00000063887.1"/>
    </source>
</evidence>
<name>A0AAQ5ZG98_AMPOC</name>
<accession>A0AAQ5ZG98</accession>
<feature type="compositionally biased region" description="Acidic residues" evidence="1">
    <location>
        <begin position="501"/>
        <end position="510"/>
    </location>
</feature>
<dbReference type="PANTHER" id="PTHR48483">
    <property type="entry name" value="INTERLEUKIN-27 SUBUNIT BETA"/>
    <property type="match status" value="1"/>
</dbReference>
<dbReference type="PROSITE" id="PS50853">
    <property type="entry name" value="FN3"/>
    <property type="match status" value="1"/>
</dbReference>
<dbReference type="InterPro" id="IPR053073">
    <property type="entry name" value="IL11/IL27_subunit_beta"/>
</dbReference>
<dbReference type="InterPro" id="IPR036116">
    <property type="entry name" value="FN3_sf"/>
</dbReference>
<reference evidence="3" key="2">
    <citation type="submission" date="2025-08" db="UniProtKB">
        <authorList>
            <consortium name="Ensembl"/>
        </authorList>
    </citation>
    <scope>IDENTIFICATION</scope>
</reference>
<dbReference type="CDD" id="cd00063">
    <property type="entry name" value="FN3"/>
    <property type="match status" value="1"/>
</dbReference>
<proteinExistence type="predicted"/>
<organism evidence="3 4">
    <name type="scientific">Amphiprion ocellaris</name>
    <name type="common">Clown anemonefish</name>
    <dbReference type="NCBI Taxonomy" id="80972"/>
    <lineage>
        <taxon>Eukaryota</taxon>
        <taxon>Metazoa</taxon>
        <taxon>Chordata</taxon>
        <taxon>Craniata</taxon>
        <taxon>Vertebrata</taxon>
        <taxon>Euteleostomi</taxon>
        <taxon>Actinopterygii</taxon>
        <taxon>Neopterygii</taxon>
        <taxon>Teleostei</taxon>
        <taxon>Neoteleostei</taxon>
        <taxon>Acanthomorphata</taxon>
        <taxon>Ovalentaria</taxon>
        <taxon>Pomacentridae</taxon>
        <taxon>Amphiprion</taxon>
    </lineage>
</organism>
<dbReference type="InterPro" id="IPR003961">
    <property type="entry name" value="FN3_dom"/>
</dbReference>
<reference evidence="3" key="3">
    <citation type="submission" date="2025-09" db="UniProtKB">
        <authorList>
            <consortium name="Ensembl"/>
        </authorList>
    </citation>
    <scope>IDENTIFICATION</scope>
</reference>
<dbReference type="SUPFAM" id="SSF49265">
    <property type="entry name" value="Fibronectin type III"/>
    <property type="match status" value="2"/>
</dbReference>
<dbReference type="Proteomes" id="UP001501940">
    <property type="component" value="Chromosome 2"/>
</dbReference>
<dbReference type="Pfam" id="PF00041">
    <property type="entry name" value="fn3"/>
    <property type="match status" value="1"/>
</dbReference>
<feature type="region of interest" description="Disordered" evidence="1">
    <location>
        <begin position="484"/>
        <end position="529"/>
    </location>
</feature>
<dbReference type="PANTHER" id="PTHR48483:SF1">
    <property type="entry name" value="INTERLEUKIN-12 RECEPTOR SUBUNIT BETA-1-RELATED"/>
    <property type="match status" value="1"/>
</dbReference>
<protein>
    <recommendedName>
        <fullName evidence="2">Fibronectin type-III domain-containing protein</fullName>
    </recommendedName>
</protein>